<dbReference type="AlphaFoldDB" id="A0A9E5JSM1"/>
<keyword evidence="2 8" id="KW-0732">Signal</keyword>
<feature type="domain" description="OmpA-like" evidence="11">
    <location>
        <begin position="54"/>
        <end position="165"/>
    </location>
</feature>
<evidence type="ECO:0000256" key="9">
    <source>
        <dbReference type="SAM" id="MobiDB-lite"/>
    </source>
</evidence>
<keyword evidence="1 8" id="KW-0132">Cell division</keyword>
<evidence type="ECO:0000259" key="11">
    <source>
        <dbReference type="PROSITE" id="PS51123"/>
    </source>
</evidence>
<dbReference type="Gene3D" id="3.30.1330.60">
    <property type="entry name" value="OmpA-like domain"/>
    <property type="match status" value="1"/>
</dbReference>
<dbReference type="InterPro" id="IPR050330">
    <property type="entry name" value="Bact_OuterMem_StrucFunc"/>
</dbReference>
<evidence type="ECO:0000256" key="8">
    <source>
        <dbReference type="HAMAP-Rule" id="MF_02204"/>
    </source>
</evidence>
<dbReference type="PANTHER" id="PTHR30329:SF21">
    <property type="entry name" value="LIPOPROTEIN YIAD-RELATED"/>
    <property type="match status" value="1"/>
</dbReference>
<gene>
    <name evidence="8 12" type="primary">pal</name>
    <name evidence="12" type="ORF">G8770_01075</name>
</gene>
<dbReference type="HAMAP" id="MF_02204">
    <property type="entry name" value="Pal"/>
    <property type="match status" value="1"/>
</dbReference>
<dbReference type="PANTHER" id="PTHR30329">
    <property type="entry name" value="STATOR ELEMENT OF FLAGELLAR MOTOR COMPLEX"/>
    <property type="match status" value="1"/>
</dbReference>
<protein>
    <recommendedName>
        <fullName evidence="8">Peptidoglycan-associated lipoprotein</fullName>
        <shortName evidence="8">PAL</shortName>
    </recommendedName>
</protein>
<dbReference type="Pfam" id="PF00691">
    <property type="entry name" value="OmpA"/>
    <property type="match status" value="1"/>
</dbReference>
<keyword evidence="7 8" id="KW-0131">Cell cycle</keyword>
<evidence type="ECO:0000256" key="10">
    <source>
        <dbReference type="SAM" id="SignalP"/>
    </source>
</evidence>
<dbReference type="InterPro" id="IPR006664">
    <property type="entry name" value="OMP_bac"/>
</dbReference>
<keyword evidence="6 8" id="KW-0449">Lipoprotein</keyword>
<feature type="chain" id="PRO_5039271488" description="Peptidoglycan-associated lipoprotein" evidence="10">
    <location>
        <begin position="21"/>
        <end position="165"/>
    </location>
</feature>
<comment type="caution">
    <text evidence="12">The sequence shown here is derived from an EMBL/GenBank/DDBJ whole genome shotgun (WGS) entry which is preliminary data.</text>
</comment>
<dbReference type="InterPro" id="IPR036737">
    <property type="entry name" value="OmpA-like_sf"/>
</dbReference>
<dbReference type="InterPro" id="IPR006665">
    <property type="entry name" value="OmpA-like"/>
</dbReference>
<comment type="subunit">
    <text evidence="8">The Tol-Pal system is composed of five core proteins: the inner membrane proteins TolA, TolQ and TolR, the periplasmic protein TolB and the outer membrane protein Pal. They form a network linking the inner and outer membranes and the peptidoglycan layer.</text>
</comment>
<accession>A0A9E5JSM1</accession>
<dbReference type="PROSITE" id="PS51257">
    <property type="entry name" value="PROKAR_LIPOPROTEIN"/>
    <property type="match status" value="1"/>
</dbReference>
<feature type="region of interest" description="Disordered" evidence="9">
    <location>
        <begin position="25"/>
        <end position="52"/>
    </location>
</feature>
<comment type="similarity">
    <text evidence="8">Belongs to the Pal lipoprotein family.</text>
</comment>
<evidence type="ECO:0000256" key="3">
    <source>
        <dbReference type="ARBA" id="ARBA00023136"/>
    </source>
</evidence>
<dbReference type="NCBIfam" id="TIGR02802">
    <property type="entry name" value="Pal_lipo"/>
    <property type="match status" value="1"/>
</dbReference>
<dbReference type="PRINTS" id="PR01021">
    <property type="entry name" value="OMPADOMAIN"/>
</dbReference>
<dbReference type="InterPro" id="IPR014169">
    <property type="entry name" value="Pal_lipo_C"/>
</dbReference>
<keyword evidence="13" id="KW-1185">Reference proteome</keyword>
<comment type="function">
    <text evidence="8">Part of the Tol-Pal system, which plays a role in outer membrane invagination during cell division and is important for maintaining outer membrane integrity.</text>
</comment>
<organism evidence="12 13">
    <name type="scientific">Pseudomaricurvus hydrocarbonicus</name>
    <dbReference type="NCBI Taxonomy" id="1470433"/>
    <lineage>
        <taxon>Bacteria</taxon>
        <taxon>Pseudomonadati</taxon>
        <taxon>Pseudomonadota</taxon>
        <taxon>Gammaproteobacteria</taxon>
        <taxon>Cellvibrionales</taxon>
        <taxon>Cellvibrionaceae</taxon>
        <taxon>Pseudomaricurvus</taxon>
    </lineage>
</organism>
<dbReference type="PROSITE" id="PS01068">
    <property type="entry name" value="OMPA_1"/>
    <property type="match status" value="1"/>
</dbReference>
<comment type="subcellular location">
    <subcellularLocation>
        <location evidence="8">Cell outer membrane</location>
        <topology evidence="8">Lipid-anchor</topology>
    </subcellularLocation>
</comment>
<dbReference type="InterPro" id="IPR006690">
    <property type="entry name" value="OMPA-like_CS"/>
</dbReference>
<sequence length="165" mass="17596">MLSTGLKQSLTLALVMAALAGCSSTSTTDQDAAADSTMTGTADTTDTSSMDTMEQEPAPVLDTVFYFEFDQSTLNADARAALTAHAANLKAAPQGVRLEGHADERGTREYNMALGERRAKSVRDFLVLQGVDGSLIETVSYGEEYPAVLGSSESSYSQNRRVELK</sequence>
<evidence type="ECO:0000256" key="7">
    <source>
        <dbReference type="ARBA" id="ARBA00023306"/>
    </source>
</evidence>
<dbReference type="RefSeq" id="WP_167180857.1">
    <property type="nucleotide sequence ID" value="NZ_JAAONZ010000001.1"/>
</dbReference>
<evidence type="ECO:0000256" key="5">
    <source>
        <dbReference type="ARBA" id="ARBA00023237"/>
    </source>
</evidence>
<dbReference type="PROSITE" id="PS51123">
    <property type="entry name" value="OMPA_2"/>
    <property type="match status" value="1"/>
</dbReference>
<evidence type="ECO:0000256" key="2">
    <source>
        <dbReference type="ARBA" id="ARBA00022729"/>
    </source>
</evidence>
<dbReference type="CDD" id="cd07185">
    <property type="entry name" value="OmpA_C-like"/>
    <property type="match status" value="1"/>
</dbReference>
<feature type="compositionally biased region" description="Low complexity" evidence="9">
    <location>
        <begin position="31"/>
        <end position="52"/>
    </location>
</feature>
<evidence type="ECO:0000256" key="4">
    <source>
        <dbReference type="ARBA" id="ARBA00023139"/>
    </source>
</evidence>
<evidence type="ECO:0000256" key="6">
    <source>
        <dbReference type="ARBA" id="ARBA00023288"/>
    </source>
</evidence>
<name>A0A9E5JSM1_9GAMM</name>
<feature type="signal peptide" evidence="10">
    <location>
        <begin position="1"/>
        <end position="20"/>
    </location>
</feature>
<dbReference type="GO" id="GO:0009279">
    <property type="term" value="C:cell outer membrane"/>
    <property type="evidence" value="ECO:0007669"/>
    <property type="project" value="UniProtKB-SubCell"/>
</dbReference>
<dbReference type="Proteomes" id="UP000787472">
    <property type="component" value="Unassembled WGS sequence"/>
</dbReference>
<proteinExistence type="inferred from homology"/>
<keyword evidence="3 8" id="KW-0472">Membrane</keyword>
<keyword evidence="4 8" id="KW-0564">Palmitate</keyword>
<dbReference type="EMBL" id="JAAONZ010000001">
    <property type="protein sequence ID" value="NHO64135.1"/>
    <property type="molecule type" value="Genomic_DNA"/>
</dbReference>
<evidence type="ECO:0000256" key="1">
    <source>
        <dbReference type="ARBA" id="ARBA00022618"/>
    </source>
</evidence>
<reference evidence="12" key="1">
    <citation type="submission" date="2020-03" db="EMBL/GenBank/DDBJ databases">
        <authorList>
            <person name="Guo F."/>
        </authorList>
    </citation>
    <scope>NUCLEOTIDE SEQUENCE</scope>
    <source>
        <strain evidence="12">JCM 30134</strain>
    </source>
</reference>
<dbReference type="InterPro" id="IPR039001">
    <property type="entry name" value="Pal"/>
</dbReference>
<dbReference type="SUPFAM" id="SSF103088">
    <property type="entry name" value="OmpA-like"/>
    <property type="match status" value="1"/>
</dbReference>
<evidence type="ECO:0000313" key="13">
    <source>
        <dbReference type="Proteomes" id="UP000787472"/>
    </source>
</evidence>
<dbReference type="GO" id="GO:0051301">
    <property type="term" value="P:cell division"/>
    <property type="evidence" value="ECO:0007669"/>
    <property type="project" value="UniProtKB-UniRule"/>
</dbReference>
<evidence type="ECO:0000313" key="12">
    <source>
        <dbReference type="EMBL" id="NHO64135.1"/>
    </source>
</evidence>
<keyword evidence="5 8" id="KW-0998">Cell outer membrane</keyword>